<accession>A0A9P6QSN5</accession>
<feature type="compositionally biased region" description="Low complexity" evidence="1">
    <location>
        <begin position="107"/>
        <end position="127"/>
    </location>
</feature>
<dbReference type="Proteomes" id="UP000823405">
    <property type="component" value="Unassembled WGS sequence"/>
</dbReference>
<feature type="region of interest" description="Disordered" evidence="1">
    <location>
        <begin position="79"/>
        <end position="139"/>
    </location>
</feature>
<proteinExistence type="predicted"/>
<feature type="non-terminal residue" evidence="2">
    <location>
        <position position="164"/>
    </location>
</feature>
<gene>
    <name evidence="2" type="ORF">BGZ97_005640</name>
</gene>
<protein>
    <submittedName>
        <fullName evidence="2">Uncharacterized protein</fullName>
    </submittedName>
</protein>
<evidence type="ECO:0000313" key="3">
    <source>
        <dbReference type="Proteomes" id="UP000823405"/>
    </source>
</evidence>
<keyword evidence="3" id="KW-1185">Reference proteome</keyword>
<sequence>MASRLSKVYDMDMDMTANHSEYSYPITNITYHLPDSPHPDRGAAVAQKAFQRILDSYDENERLADAFQVELDKRTQIANERKAEERKIRAERQRLAREERRNKKQGKSSNNKTATSSSTPTTTTATITPPPGGPTMASSGLSVAALAQAFQPRHGRFTAAGYSL</sequence>
<dbReference type="AlphaFoldDB" id="A0A9P6QSN5"/>
<dbReference type="EMBL" id="JAAAIN010002529">
    <property type="protein sequence ID" value="KAG0292255.1"/>
    <property type="molecule type" value="Genomic_DNA"/>
</dbReference>
<evidence type="ECO:0000313" key="2">
    <source>
        <dbReference type="EMBL" id="KAG0292255.1"/>
    </source>
</evidence>
<name>A0A9P6QSN5_9FUNG</name>
<feature type="compositionally biased region" description="Basic and acidic residues" evidence="1">
    <location>
        <begin position="79"/>
        <end position="101"/>
    </location>
</feature>
<evidence type="ECO:0000256" key="1">
    <source>
        <dbReference type="SAM" id="MobiDB-lite"/>
    </source>
</evidence>
<comment type="caution">
    <text evidence="2">The sequence shown here is derived from an EMBL/GenBank/DDBJ whole genome shotgun (WGS) entry which is preliminary data.</text>
</comment>
<reference evidence="2" key="1">
    <citation type="journal article" date="2020" name="Fungal Divers.">
        <title>Resolving the Mortierellaceae phylogeny through synthesis of multi-gene phylogenetics and phylogenomics.</title>
        <authorList>
            <person name="Vandepol N."/>
            <person name="Liber J."/>
            <person name="Desiro A."/>
            <person name="Na H."/>
            <person name="Kennedy M."/>
            <person name="Barry K."/>
            <person name="Grigoriev I.V."/>
            <person name="Miller A.N."/>
            <person name="O'Donnell K."/>
            <person name="Stajich J.E."/>
            <person name="Bonito G."/>
        </authorList>
    </citation>
    <scope>NUCLEOTIDE SEQUENCE</scope>
    <source>
        <strain evidence="2">NVP60</strain>
    </source>
</reference>
<organism evidence="2 3">
    <name type="scientific">Linnemannia gamsii</name>
    <dbReference type="NCBI Taxonomy" id="64522"/>
    <lineage>
        <taxon>Eukaryota</taxon>
        <taxon>Fungi</taxon>
        <taxon>Fungi incertae sedis</taxon>
        <taxon>Mucoromycota</taxon>
        <taxon>Mortierellomycotina</taxon>
        <taxon>Mortierellomycetes</taxon>
        <taxon>Mortierellales</taxon>
        <taxon>Mortierellaceae</taxon>
        <taxon>Linnemannia</taxon>
    </lineage>
</organism>